<comment type="similarity">
    <text evidence="3">Belongs to the methyl-accepting chemotaxis (MCP) protein family.</text>
</comment>
<feature type="compositionally biased region" description="Low complexity" evidence="5">
    <location>
        <begin position="688"/>
        <end position="703"/>
    </location>
</feature>
<dbReference type="GO" id="GO:0004888">
    <property type="term" value="F:transmembrane signaling receptor activity"/>
    <property type="evidence" value="ECO:0007669"/>
    <property type="project" value="InterPro"/>
</dbReference>
<feature type="transmembrane region" description="Helical" evidence="6">
    <location>
        <begin position="15"/>
        <end position="40"/>
    </location>
</feature>
<dbReference type="Proteomes" id="UP000184932">
    <property type="component" value="Unassembled WGS sequence"/>
</dbReference>
<dbReference type="GO" id="GO:0007165">
    <property type="term" value="P:signal transduction"/>
    <property type="evidence" value="ECO:0007669"/>
    <property type="project" value="UniProtKB-KW"/>
</dbReference>
<accession>A0A1N6GKU4</accession>
<evidence type="ECO:0000256" key="2">
    <source>
        <dbReference type="ARBA" id="ARBA00022500"/>
    </source>
</evidence>
<feature type="region of interest" description="Disordered" evidence="5">
    <location>
        <begin position="910"/>
        <end position="959"/>
    </location>
</feature>
<dbReference type="PANTHER" id="PTHR43531:SF11">
    <property type="entry name" value="METHYL-ACCEPTING CHEMOTAXIS PROTEIN 3"/>
    <property type="match status" value="1"/>
</dbReference>
<dbReference type="RefSeq" id="WP_074256580.1">
    <property type="nucleotide sequence ID" value="NZ_FSRL01000001.1"/>
</dbReference>
<dbReference type="PROSITE" id="PS50111">
    <property type="entry name" value="CHEMOTAXIS_TRANSDUC_2"/>
    <property type="match status" value="1"/>
</dbReference>
<dbReference type="InterPro" id="IPR004090">
    <property type="entry name" value="Chemotax_Me-accpt_rcpt"/>
</dbReference>
<protein>
    <submittedName>
        <fullName evidence="9">Methyl-accepting chemotaxis protein</fullName>
    </submittedName>
</protein>
<feature type="domain" description="HAMP" evidence="8">
    <location>
        <begin position="607"/>
        <end position="659"/>
    </location>
</feature>
<dbReference type="GO" id="GO:0006935">
    <property type="term" value="P:chemotaxis"/>
    <property type="evidence" value="ECO:0007669"/>
    <property type="project" value="UniProtKB-KW"/>
</dbReference>
<evidence type="ECO:0000256" key="4">
    <source>
        <dbReference type="PROSITE-ProRule" id="PRU00284"/>
    </source>
</evidence>
<dbReference type="SMART" id="SM00283">
    <property type="entry name" value="MA"/>
    <property type="match status" value="1"/>
</dbReference>
<dbReference type="EMBL" id="FSRL01000001">
    <property type="protein sequence ID" value="SIO08117.1"/>
    <property type="molecule type" value="Genomic_DNA"/>
</dbReference>
<evidence type="ECO:0000256" key="1">
    <source>
        <dbReference type="ARBA" id="ARBA00004370"/>
    </source>
</evidence>
<feature type="domain" description="HAMP" evidence="8">
    <location>
        <begin position="486"/>
        <end position="539"/>
    </location>
</feature>
<dbReference type="PANTHER" id="PTHR43531">
    <property type="entry name" value="PROTEIN ICFG"/>
    <property type="match status" value="1"/>
</dbReference>
<dbReference type="Pfam" id="PF00672">
    <property type="entry name" value="HAMP"/>
    <property type="match status" value="1"/>
</dbReference>
<evidence type="ECO:0000313" key="10">
    <source>
        <dbReference type="Proteomes" id="UP000184932"/>
    </source>
</evidence>
<evidence type="ECO:0000256" key="6">
    <source>
        <dbReference type="SAM" id="Phobius"/>
    </source>
</evidence>
<dbReference type="SUPFAM" id="SSF58104">
    <property type="entry name" value="Methyl-accepting chemotaxis protein (MCP) signaling domain"/>
    <property type="match status" value="1"/>
</dbReference>
<keyword evidence="6" id="KW-0812">Transmembrane</keyword>
<dbReference type="Gene3D" id="1.10.287.950">
    <property type="entry name" value="Methyl-accepting chemotaxis protein"/>
    <property type="match status" value="1"/>
</dbReference>
<evidence type="ECO:0000256" key="5">
    <source>
        <dbReference type="SAM" id="MobiDB-lite"/>
    </source>
</evidence>
<name>A0A1N6GKU4_9RHOB</name>
<evidence type="ECO:0000313" key="9">
    <source>
        <dbReference type="EMBL" id="SIO08117.1"/>
    </source>
</evidence>
<dbReference type="CDD" id="cd11386">
    <property type="entry name" value="MCP_signal"/>
    <property type="match status" value="1"/>
</dbReference>
<dbReference type="SUPFAM" id="SSF158472">
    <property type="entry name" value="HAMP domain-like"/>
    <property type="match status" value="1"/>
</dbReference>
<keyword evidence="6" id="KW-0472">Membrane</keyword>
<dbReference type="GO" id="GO:0016020">
    <property type="term" value="C:membrane"/>
    <property type="evidence" value="ECO:0007669"/>
    <property type="project" value="UniProtKB-SubCell"/>
</dbReference>
<comment type="subcellular location">
    <subcellularLocation>
        <location evidence="1">Membrane</location>
    </subcellularLocation>
</comment>
<evidence type="ECO:0000259" key="8">
    <source>
        <dbReference type="PROSITE" id="PS50885"/>
    </source>
</evidence>
<reference evidence="10" key="1">
    <citation type="submission" date="2016-11" db="EMBL/GenBank/DDBJ databases">
        <authorList>
            <person name="Varghese N."/>
            <person name="Submissions S."/>
        </authorList>
    </citation>
    <scope>NUCLEOTIDE SEQUENCE [LARGE SCALE GENOMIC DNA]</scope>
    <source>
        <strain evidence="10">DSM 29440</strain>
    </source>
</reference>
<sequence>MTRLTDLFGSIAAKFALILAALGAMTAAAIVIGLLVFGALSDALRAFIDENLPGIEASVEVTARTGAVQGAMTEVLLAEDHDALKGAASDMQEGVVALKTASRSLSHQAQAQIEPLLAELDIANAAMVRALEQRFTEQDRVREMVQAFVTLSEQANGALVSLADDAYFELQIGGEETVGTVTSTLGGLISQEFAQMLALMKVRAEINLLSGVTLVLADAPDMFIEAILGDIATASLAHLDAAMAELPEEAIAVEQMAAIREVVAFFHARQDLRDYQRPDLRQEVLAQRQSSAVAVNSAIDDMAFALELRAQEAATGNEAAIRGLLDVQVGRMRMSGEIDAAIKGVLTRALLGVAAQDASAAAGAQAAVDSALGHLDALLAGRELPEGLVPVVDEMHSIVAAEAGVVAARRRMLEAQAAASARSIASGAAIGRIVAEARANASAAVGAVVQGSETILGRADLARNQFRSIALASLLLLLAAPLVTWVLILRPMARVTHATERLSRGDLSPVEGFERTGGEIGRMARALKVFRDGMIEREQMQAAEQEREACERARQREAEARDRARQAEAQEAERRREAEARAREAAEAEAREQIRAAAEEERQARAAEQSQVVDRLATALDQLAAGDLTVTIDSEFAGPYESLRRNFNAAVLTLEELITALAASAGTVNTTSQDISAAAKDLARRTESSAATLEETSAAVTELSESAGATADRAREADRIMQVTRDNAKASQATVRSAVDTMTEIEASSAAISKIVDLIEDIAFQTNLLALNAGVEAARAGEQGRGFAVVAMEVRSLAHRSSDAAKEINDLINATRDRITRGVSQVGEAGEALNGILDLVSEVSGQITAIAGAANEQSSGVREISLAVARLDGATQDNAAMFEQSAASSQLLTEEARALFDLSARFRTRNTAAPQGTATEAGAAQGRARAPKAPLPAAKGAVTPTSAGQEAPVPLARSA</sequence>
<feature type="domain" description="Methyl-accepting transducer" evidence="7">
    <location>
        <begin position="664"/>
        <end position="893"/>
    </location>
</feature>
<gene>
    <name evidence="9" type="ORF">SAMN05444002_2579</name>
</gene>
<dbReference type="Gene3D" id="6.10.340.10">
    <property type="match status" value="1"/>
</dbReference>
<dbReference type="SMART" id="SM00304">
    <property type="entry name" value="HAMP"/>
    <property type="match status" value="2"/>
</dbReference>
<dbReference type="Pfam" id="PF00015">
    <property type="entry name" value="MCPsignal"/>
    <property type="match status" value="1"/>
</dbReference>
<dbReference type="InterPro" id="IPR051310">
    <property type="entry name" value="MCP_chemotaxis"/>
</dbReference>
<dbReference type="AlphaFoldDB" id="A0A1N6GKU4"/>
<feature type="region of interest" description="Disordered" evidence="5">
    <location>
        <begin position="688"/>
        <end position="714"/>
    </location>
</feature>
<dbReference type="InterPro" id="IPR003660">
    <property type="entry name" value="HAMP_dom"/>
</dbReference>
<evidence type="ECO:0000259" key="7">
    <source>
        <dbReference type="PROSITE" id="PS50111"/>
    </source>
</evidence>
<keyword evidence="6" id="KW-1133">Transmembrane helix</keyword>
<dbReference type="OrthoDB" id="354287at2"/>
<dbReference type="PROSITE" id="PS50885">
    <property type="entry name" value="HAMP"/>
    <property type="match status" value="2"/>
</dbReference>
<dbReference type="InterPro" id="IPR004089">
    <property type="entry name" value="MCPsignal_dom"/>
</dbReference>
<keyword evidence="10" id="KW-1185">Reference proteome</keyword>
<keyword evidence="2" id="KW-0145">Chemotaxis</keyword>
<organism evidence="9 10">
    <name type="scientific">Vannielia litorea</name>
    <dbReference type="NCBI Taxonomy" id="1217970"/>
    <lineage>
        <taxon>Bacteria</taxon>
        <taxon>Pseudomonadati</taxon>
        <taxon>Pseudomonadota</taxon>
        <taxon>Alphaproteobacteria</taxon>
        <taxon>Rhodobacterales</taxon>
        <taxon>Paracoccaceae</taxon>
        <taxon>Vannielia</taxon>
    </lineage>
</organism>
<dbReference type="FunFam" id="1.10.287.950:FF:000001">
    <property type="entry name" value="Methyl-accepting chemotaxis sensory transducer"/>
    <property type="match status" value="1"/>
</dbReference>
<feature type="region of interest" description="Disordered" evidence="5">
    <location>
        <begin position="540"/>
        <end position="610"/>
    </location>
</feature>
<feature type="transmembrane region" description="Helical" evidence="6">
    <location>
        <begin position="468"/>
        <end position="488"/>
    </location>
</feature>
<evidence type="ECO:0000256" key="3">
    <source>
        <dbReference type="ARBA" id="ARBA00029447"/>
    </source>
</evidence>
<dbReference type="PRINTS" id="PR00260">
    <property type="entry name" value="CHEMTRNSDUCR"/>
</dbReference>
<proteinExistence type="inferred from homology"/>
<feature type="compositionally biased region" description="Basic and acidic residues" evidence="5">
    <location>
        <begin position="540"/>
        <end position="605"/>
    </location>
</feature>
<dbReference type="CDD" id="cd06225">
    <property type="entry name" value="HAMP"/>
    <property type="match status" value="1"/>
</dbReference>
<keyword evidence="4" id="KW-0807">Transducer</keyword>
<feature type="compositionally biased region" description="Low complexity" evidence="5">
    <location>
        <begin position="911"/>
        <end position="941"/>
    </location>
</feature>
<dbReference type="STRING" id="1217970.SAMN05444002_2579"/>